<sequence>MKKKSCSGYLFILPIVILFLIFIVYPICYNFYISFYEWNGINIDKVFVGLENYKNVLRDPIMQKIIRNFVIFALFTIIIQAFFGLVFADFFIRKLKFASFYRIIFYIPVIATPAIVGNIFSKIFETNRGYLNVFLRFLHLDGLCQQWLADPKWALACIIFVNIWQWTGYSMLMYYANMLNIPQDLYEAATIDGAGQIQQFAKITFPLLRGTHYTLFIMGMLGSLKCFDLPYVLTRGGPNYATEFFSTYIYKQSFNLFKQGPASAIVMVMFAIAMVITLIQLKFYYRNDKDKELAG</sequence>
<comment type="caution">
    <text evidence="9">The sequence shown here is derived from an EMBL/GenBank/DDBJ whole genome shotgun (WGS) entry which is preliminary data.</text>
</comment>
<dbReference type="EMBL" id="MCGH01000002">
    <property type="protein sequence ID" value="ODM06756.1"/>
    <property type="molecule type" value="Genomic_DNA"/>
</dbReference>
<dbReference type="InterPro" id="IPR000515">
    <property type="entry name" value="MetI-like"/>
</dbReference>
<proteinExistence type="inferred from homology"/>
<feature type="domain" description="ABC transmembrane type-1" evidence="8">
    <location>
        <begin position="66"/>
        <end position="280"/>
    </location>
</feature>
<evidence type="ECO:0000313" key="13">
    <source>
        <dbReference type="Proteomes" id="UP000094271"/>
    </source>
</evidence>
<name>A0A1E3AEZ7_9FIRM</name>
<reference evidence="10 13" key="3">
    <citation type="submission" date="2016-08" db="EMBL/GenBank/DDBJ databases">
        <authorList>
            <person name="Seilhamer J.J."/>
        </authorList>
    </citation>
    <scope>NUCLEOTIDE SEQUENCE [LARGE SCALE GENOMIC DNA]</scope>
    <source>
        <strain evidence="10 13">NML150140-1</strain>
    </source>
</reference>
<dbReference type="Proteomes" id="UP000094869">
    <property type="component" value="Unassembled WGS sequence"/>
</dbReference>
<accession>A0A1E3AEZ7</accession>
<evidence type="ECO:0000259" key="8">
    <source>
        <dbReference type="PROSITE" id="PS50928"/>
    </source>
</evidence>
<organism evidence="9 12">
    <name type="scientific">Eisenbergiella tayi</name>
    <dbReference type="NCBI Taxonomy" id="1432052"/>
    <lineage>
        <taxon>Bacteria</taxon>
        <taxon>Bacillati</taxon>
        <taxon>Bacillota</taxon>
        <taxon>Clostridia</taxon>
        <taxon>Lachnospirales</taxon>
        <taxon>Lachnospiraceae</taxon>
        <taxon>Eisenbergiella</taxon>
    </lineage>
</organism>
<dbReference type="Proteomes" id="UP000094271">
    <property type="component" value="Unassembled WGS sequence"/>
</dbReference>
<dbReference type="OrthoDB" id="42781at2"/>
<evidence type="ECO:0000256" key="2">
    <source>
        <dbReference type="ARBA" id="ARBA00022448"/>
    </source>
</evidence>
<evidence type="ECO:0000256" key="4">
    <source>
        <dbReference type="ARBA" id="ARBA00022692"/>
    </source>
</evidence>
<evidence type="ECO:0000313" key="10">
    <source>
        <dbReference type="EMBL" id="ODR55735.1"/>
    </source>
</evidence>
<comment type="similarity">
    <text evidence="7">Belongs to the binding-protein-dependent transport system permease family.</text>
</comment>
<dbReference type="Gene3D" id="1.10.3720.10">
    <property type="entry name" value="MetI-like"/>
    <property type="match status" value="1"/>
</dbReference>
<feature type="transmembrane region" description="Helical" evidence="7">
    <location>
        <begin position="9"/>
        <end position="32"/>
    </location>
</feature>
<protein>
    <submittedName>
        <fullName evidence="9">Lactose transport system permease protein LacF</fullName>
    </submittedName>
</protein>
<keyword evidence="6 7" id="KW-0472">Membrane</keyword>
<evidence type="ECO:0000313" key="11">
    <source>
        <dbReference type="EMBL" id="ODR59951.1"/>
    </source>
</evidence>
<reference evidence="11 14" key="2">
    <citation type="submission" date="2016-08" db="EMBL/GenBank/DDBJ databases">
        <title>Characterization of Isolates of Eisenbergiella tayi Derived from Blood Cultures, Using Whole Genome Sequencing.</title>
        <authorList>
            <person name="Bernier A.-M."/>
            <person name="Burdz T."/>
            <person name="Wiebe D."/>
            <person name="Bernard K."/>
        </authorList>
    </citation>
    <scope>NUCLEOTIDE SEQUENCE [LARGE SCALE GENOMIC DNA]</scope>
    <source>
        <strain evidence="11 14">NML120146</strain>
    </source>
</reference>
<dbReference type="AlphaFoldDB" id="A0A1E3AEZ7"/>
<dbReference type="RefSeq" id="WP_069152584.1">
    <property type="nucleotide sequence ID" value="NZ_DBFYTW010000296.1"/>
</dbReference>
<dbReference type="Pfam" id="PF00528">
    <property type="entry name" value="BPD_transp_1"/>
    <property type="match status" value="1"/>
</dbReference>
<comment type="subcellular location">
    <subcellularLocation>
        <location evidence="1 7">Cell membrane</location>
        <topology evidence="1 7">Multi-pass membrane protein</topology>
    </subcellularLocation>
</comment>
<keyword evidence="4 7" id="KW-0812">Transmembrane</keyword>
<dbReference type="GO" id="GO:0055085">
    <property type="term" value="P:transmembrane transport"/>
    <property type="evidence" value="ECO:0007669"/>
    <property type="project" value="InterPro"/>
</dbReference>
<feature type="transmembrane region" description="Helical" evidence="7">
    <location>
        <begin position="103"/>
        <end position="124"/>
    </location>
</feature>
<keyword evidence="14" id="KW-1185">Reference proteome</keyword>
<dbReference type="EMBL" id="MEHD01000013">
    <property type="protein sequence ID" value="ODR59951.1"/>
    <property type="molecule type" value="Genomic_DNA"/>
</dbReference>
<dbReference type="InterPro" id="IPR035906">
    <property type="entry name" value="MetI-like_sf"/>
</dbReference>
<dbReference type="GO" id="GO:0005886">
    <property type="term" value="C:plasma membrane"/>
    <property type="evidence" value="ECO:0007669"/>
    <property type="project" value="UniProtKB-SubCell"/>
</dbReference>
<dbReference type="SUPFAM" id="SSF161098">
    <property type="entry name" value="MetI-like"/>
    <property type="match status" value="1"/>
</dbReference>
<keyword evidence="5 7" id="KW-1133">Transmembrane helix</keyword>
<evidence type="ECO:0000256" key="1">
    <source>
        <dbReference type="ARBA" id="ARBA00004651"/>
    </source>
</evidence>
<gene>
    <name evidence="9" type="primary">lacF_20</name>
    <name evidence="10" type="ORF">BEI59_00790</name>
    <name evidence="9" type="ORF">BEI61_02646</name>
    <name evidence="11" type="ORF">BEI63_05340</name>
</gene>
<feature type="transmembrane region" description="Helical" evidence="7">
    <location>
        <begin position="262"/>
        <end position="281"/>
    </location>
</feature>
<feature type="transmembrane region" description="Helical" evidence="7">
    <location>
        <begin position="69"/>
        <end position="91"/>
    </location>
</feature>
<keyword evidence="3" id="KW-1003">Cell membrane</keyword>
<evidence type="ECO:0000313" key="12">
    <source>
        <dbReference type="Proteomes" id="UP000094067"/>
    </source>
</evidence>
<evidence type="ECO:0000313" key="9">
    <source>
        <dbReference type="EMBL" id="ODM06756.1"/>
    </source>
</evidence>
<dbReference type="Proteomes" id="UP000094067">
    <property type="component" value="Unassembled WGS sequence"/>
</dbReference>
<evidence type="ECO:0000313" key="14">
    <source>
        <dbReference type="Proteomes" id="UP000094869"/>
    </source>
</evidence>
<dbReference type="PANTHER" id="PTHR30193">
    <property type="entry name" value="ABC TRANSPORTER PERMEASE PROTEIN"/>
    <property type="match status" value="1"/>
</dbReference>
<dbReference type="CDD" id="cd06261">
    <property type="entry name" value="TM_PBP2"/>
    <property type="match status" value="1"/>
</dbReference>
<dbReference type="PROSITE" id="PS50928">
    <property type="entry name" value="ABC_TM1"/>
    <property type="match status" value="1"/>
</dbReference>
<evidence type="ECO:0000256" key="6">
    <source>
        <dbReference type="ARBA" id="ARBA00023136"/>
    </source>
</evidence>
<dbReference type="EMBL" id="MEHA01000001">
    <property type="protein sequence ID" value="ODR55735.1"/>
    <property type="molecule type" value="Genomic_DNA"/>
</dbReference>
<keyword evidence="2 7" id="KW-0813">Transport</keyword>
<evidence type="ECO:0000256" key="7">
    <source>
        <dbReference type="RuleBase" id="RU363032"/>
    </source>
</evidence>
<dbReference type="PANTHER" id="PTHR30193:SF37">
    <property type="entry name" value="INNER MEMBRANE ABC TRANSPORTER PERMEASE PROTEIN YCJO"/>
    <property type="match status" value="1"/>
</dbReference>
<dbReference type="InterPro" id="IPR051393">
    <property type="entry name" value="ABC_transporter_permease"/>
</dbReference>
<reference evidence="9 12" key="1">
    <citation type="submission" date="2016-07" db="EMBL/GenBank/DDBJ databases">
        <title>Characterization of isolates of Eisenbergiella tayi derived from blood cultures, using whole genome sequencing.</title>
        <authorList>
            <person name="Burdz T."/>
            <person name="Wiebe D."/>
            <person name="Huynh C."/>
            <person name="Bernard K."/>
        </authorList>
    </citation>
    <scope>NUCLEOTIDE SEQUENCE [LARGE SCALE GENOMIC DNA]</scope>
    <source>
        <strain evidence="9 12">NML 110608</strain>
    </source>
</reference>
<evidence type="ECO:0000256" key="5">
    <source>
        <dbReference type="ARBA" id="ARBA00022989"/>
    </source>
</evidence>
<feature type="transmembrane region" description="Helical" evidence="7">
    <location>
        <begin position="153"/>
        <end position="176"/>
    </location>
</feature>
<evidence type="ECO:0000256" key="3">
    <source>
        <dbReference type="ARBA" id="ARBA00022475"/>
    </source>
</evidence>